<reference evidence="1 2" key="1">
    <citation type="journal article" date="2014" name="PLoS ONE">
        <title>De novo Genome Assembly of the Fungal Plant Pathogen Pyrenophora semeniperda.</title>
        <authorList>
            <person name="Soliai M.M."/>
            <person name="Meyer S.E."/>
            <person name="Udall J.A."/>
            <person name="Elzinga D.E."/>
            <person name="Hermansen R.A."/>
            <person name="Bodily P.M."/>
            <person name="Hart A.A."/>
            <person name="Coleman C.E."/>
        </authorList>
    </citation>
    <scope>NUCLEOTIDE SEQUENCE [LARGE SCALE GENOMIC DNA]</scope>
    <source>
        <strain evidence="1 2">CCB06</strain>
        <tissue evidence="1">Mycelium</tissue>
    </source>
</reference>
<evidence type="ECO:0000313" key="1">
    <source>
        <dbReference type="EMBL" id="RMZ68359.1"/>
    </source>
</evidence>
<evidence type="ECO:0000313" key="2">
    <source>
        <dbReference type="Proteomes" id="UP000265663"/>
    </source>
</evidence>
<keyword evidence="2" id="KW-1185">Reference proteome</keyword>
<gene>
    <name evidence="1" type="ORF">GMOD_00009978</name>
</gene>
<dbReference type="OrthoDB" id="4829316at2759"/>
<dbReference type="EMBL" id="KE747815">
    <property type="protein sequence ID" value="RMZ68359.1"/>
    <property type="molecule type" value="Genomic_DNA"/>
</dbReference>
<dbReference type="Proteomes" id="UP000265663">
    <property type="component" value="Unassembled WGS sequence"/>
</dbReference>
<name>A0A3M7M1P5_9PLEO</name>
<organism evidence="1 2">
    <name type="scientific">Pyrenophora seminiperda CCB06</name>
    <dbReference type="NCBI Taxonomy" id="1302712"/>
    <lineage>
        <taxon>Eukaryota</taxon>
        <taxon>Fungi</taxon>
        <taxon>Dikarya</taxon>
        <taxon>Ascomycota</taxon>
        <taxon>Pezizomycotina</taxon>
        <taxon>Dothideomycetes</taxon>
        <taxon>Pleosporomycetidae</taxon>
        <taxon>Pleosporales</taxon>
        <taxon>Pleosporineae</taxon>
        <taxon>Pleosporaceae</taxon>
        <taxon>Pyrenophora</taxon>
    </lineage>
</organism>
<accession>A0A3M7M1P5</accession>
<dbReference type="AlphaFoldDB" id="A0A3M7M1P5"/>
<proteinExistence type="predicted"/>
<protein>
    <submittedName>
        <fullName evidence="1">Uncharacterized protein</fullName>
    </submittedName>
</protein>
<sequence>MVEPHPFSRNAALTQPHAWRAVDLARKFGKTSAV</sequence>